<evidence type="ECO:0000313" key="4">
    <source>
        <dbReference type="Proteomes" id="UP000244174"/>
    </source>
</evidence>
<name>A0A2T6ACW0_9FLAO</name>
<dbReference type="EMBL" id="QBKQ01000004">
    <property type="protein sequence ID" value="PTX41650.1"/>
    <property type="molecule type" value="Genomic_DNA"/>
</dbReference>
<feature type="signal peptide" evidence="1">
    <location>
        <begin position="1"/>
        <end position="22"/>
    </location>
</feature>
<dbReference type="Proteomes" id="UP000244174">
    <property type="component" value="Unassembled WGS sequence"/>
</dbReference>
<dbReference type="PANTHER" id="PTHR34406">
    <property type="entry name" value="PROTEIN YCEI"/>
    <property type="match status" value="1"/>
</dbReference>
<dbReference type="PANTHER" id="PTHR34406:SF1">
    <property type="entry name" value="PROTEIN YCEI"/>
    <property type="match status" value="1"/>
</dbReference>
<evidence type="ECO:0000256" key="1">
    <source>
        <dbReference type="SAM" id="SignalP"/>
    </source>
</evidence>
<dbReference type="Pfam" id="PF04264">
    <property type="entry name" value="YceI"/>
    <property type="match status" value="1"/>
</dbReference>
<protein>
    <submittedName>
        <fullName evidence="3">Polyisoprenoid-binding protein YceI</fullName>
    </submittedName>
</protein>
<dbReference type="AlphaFoldDB" id="A0A2T6ACW0"/>
<dbReference type="OrthoDB" id="9794147at2"/>
<dbReference type="SUPFAM" id="SSF101874">
    <property type="entry name" value="YceI-like"/>
    <property type="match status" value="1"/>
</dbReference>
<proteinExistence type="predicted"/>
<evidence type="ECO:0000313" key="3">
    <source>
        <dbReference type="EMBL" id="PTX41650.1"/>
    </source>
</evidence>
<comment type="caution">
    <text evidence="3">The sequence shown here is derived from an EMBL/GenBank/DDBJ whole genome shotgun (WGS) entry which is preliminary data.</text>
</comment>
<feature type="chain" id="PRO_5015626161" evidence="1">
    <location>
        <begin position="23"/>
        <end position="192"/>
    </location>
</feature>
<keyword evidence="1" id="KW-0732">Signal</keyword>
<dbReference type="InterPro" id="IPR036761">
    <property type="entry name" value="TTHA0802/YceI-like_sf"/>
</dbReference>
<sequence length="192" mass="21442">MKPYRILRMLTVALLLSFGMNAQSYKLNNEASNLIIDGTSNIHDWTIEAENKEGILITEFDNGQLVDIEKLEFTVKAESLMSGKSGMDKNTYAALNTDEYKNITYKLKKVNGINQISGDNFEVKTTGSLMIAGTTKDINLNFKLKNSNNELVLTGEHKINMTNYGVEAPTAMFGTIKTGEDVVVKFESHFKK</sequence>
<keyword evidence="4" id="KW-1185">Reference proteome</keyword>
<organism evidence="3 4">
    <name type="scientific">Christiangramia gaetbulicola</name>
    <dbReference type="NCBI Taxonomy" id="703340"/>
    <lineage>
        <taxon>Bacteria</taxon>
        <taxon>Pseudomonadati</taxon>
        <taxon>Bacteroidota</taxon>
        <taxon>Flavobacteriia</taxon>
        <taxon>Flavobacteriales</taxon>
        <taxon>Flavobacteriaceae</taxon>
        <taxon>Christiangramia</taxon>
    </lineage>
</organism>
<feature type="domain" description="Lipid/polyisoprenoid-binding YceI-like" evidence="2">
    <location>
        <begin position="24"/>
        <end position="191"/>
    </location>
</feature>
<dbReference type="RefSeq" id="WP_108173024.1">
    <property type="nucleotide sequence ID" value="NZ_QBKQ01000004.1"/>
</dbReference>
<gene>
    <name evidence="3" type="ORF">C8P64_3149</name>
</gene>
<evidence type="ECO:0000259" key="2">
    <source>
        <dbReference type="SMART" id="SM00867"/>
    </source>
</evidence>
<dbReference type="SMART" id="SM00867">
    <property type="entry name" value="YceI"/>
    <property type="match status" value="1"/>
</dbReference>
<accession>A0A2T6ACW0</accession>
<dbReference type="Gene3D" id="2.40.128.110">
    <property type="entry name" value="Lipid/polyisoprenoid-binding, YceI-like"/>
    <property type="match status" value="1"/>
</dbReference>
<dbReference type="InterPro" id="IPR007372">
    <property type="entry name" value="Lipid/polyisoprenoid-bd_YceI"/>
</dbReference>
<reference evidence="3 4" key="1">
    <citation type="submission" date="2018-04" db="EMBL/GenBank/DDBJ databases">
        <title>Genomic Encyclopedia of Archaeal and Bacterial Type Strains, Phase II (KMG-II): from individual species to whole genera.</title>
        <authorList>
            <person name="Goeker M."/>
        </authorList>
    </citation>
    <scope>NUCLEOTIDE SEQUENCE [LARGE SCALE GENOMIC DNA]</scope>
    <source>
        <strain evidence="3 4">DSM 23082</strain>
    </source>
</reference>